<comment type="subcellular location">
    <subcellularLocation>
        <location evidence="1">Cell inner membrane</location>
        <topology evidence="1">Single-pass membrane protein</topology>
    </subcellularLocation>
</comment>
<proteinExistence type="predicted"/>
<evidence type="ECO:0000256" key="1">
    <source>
        <dbReference type="ARBA" id="ARBA00004377"/>
    </source>
</evidence>
<keyword evidence="7 10" id="KW-1133">Transmembrane helix</keyword>
<dbReference type="SUPFAM" id="SSF53067">
    <property type="entry name" value="Actin-like ATPase domain"/>
    <property type="match status" value="1"/>
</dbReference>
<evidence type="ECO:0000256" key="4">
    <source>
        <dbReference type="ARBA" id="ARBA00022519"/>
    </source>
</evidence>
<keyword evidence="2" id="KW-0813">Transport</keyword>
<dbReference type="InterPro" id="IPR025691">
    <property type="entry name" value="GspL_pp_dom"/>
</dbReference>
<protein>
    <recommendedName>
        <fullName evidence="14">General secretion pathway protein L</fullName>
    </recommendedName>
</protein>
<evidence type="ECO:0000313" key="13">
    <source>
        <dbReference type="EMBL" id="VAW73431.1"/>
    </source>
</evidence>
<evidence type="ECO:0000259" key="12">
    <source>
        <dbReference type="Pfam" id="PF12693"/>
    </source>
</evidence>
<sequence length="442" mass="49628">MRDNLFILINDSDPTAVDSIVANKARHKTPHHGSLEDLQKTASNKRVILIIDSFNVLLSTTTIPTRNKQRLTKAVPFALEEFLISDPEDQVFALAPHYSNTEQSVAVIERSYLNQQLALLKKYNINAEMVVPDIFLLPTDLQTAELNSWIVATDSHKFIIRSGKFSGFSIDKNNLQTLFASRHFSQGKNTESNQKQEPNKEQKHNQTPQQIIFIQTATNTDSTDHNKQALTQWGVISRQHDIKLVAKNFSGDLLSLYARSFSEKDCINLTQNVAKNQQRHNNQIKQWKFAGVAAALLLLMFAVFSGIEYQAMSSESSRLKAESRKIFKQVFPNARRFVKMRLRMRSALSQIGGNPKQSSMLFMEILGLSGNTIRQIKSFQLSTVNFRNGKLNIHFMVDQANKIDLLEKGLTSSGLVVSRGASNKTSQGYTGVLSISGARGKP</sequence>
<evidence type="ECO:0000256" key="8">
    <source>
        <dbReference type="ARBA" id="ARBA00023136"/>
    </source>
</evidence>
<dbReference type="PIRSF" id="PIRSF015761">
    <property type="entry name" value="Protein_L"/>
    <property type="match status" value="1"/>
</dbReference>
<evidence type="ECO:0000256" key="9">
    <source>
        <dbReference type="SAM" id="MobiDB-lite"/>
    </source>
</evidence>
<dbReference type="NCBIfam" id="TIGR01709">
    <property type="entry name" value="typeII_sec_gspL"/>
    <property type="match status" value="1"/>
</dbReference>
<evidence type="ECO:0000256" key="5">
    <source>
        <dbReference type="ARBA" id="ARBA00022692"/>
    </source>
</evidence>
<gene>
    <name evidence="13" type="ORF">MNBD_GAMMA12-3362</name>
</gene>
<keyword evidence="4" id="KW-0997">Cell inner membrane</keyword>
<dbReference type="Gene3D" id="3.30.420.380">
    <property type="match status" value="1"/>
</dbReference>
<evidence type="ECO:0000256" key="3">
    <source>
        <dbReference type="ARBA" id="ARBA00022475"/>
    </source>
</evidence>
<feature type="region of interest" description="Disordered" evidence="9">
    <location>
        <begin position="185"/>
        <end position="208"/>
    </location>
</feature>
<dbReference type="InterPro" id="IPR043129">
    <property type="entry name" value="ATPase_NBD"/>
</dbReference>
<accession>A0A3B0Y115</accession>
<dbReference type="EMBL" id="UOFL01000043">
    <property type="protein sequence ID" value="VAW73431.1"/>
    <property type="molecule type" value="Genomic_DNA"/>
</dbReference>
<keyword evidence="8 10" id="KW-0472">Membrane</keyword>
<evidence type="ECO:0000256" key="2">
    <source>
        <dbReference type="ARBA" id="ARBA00022448"/>
    </source>
</evidence>
<dbReference type="Pfam" id="PF05134">
    <property type="entry name" value="T2SSL"/>
    <property type="match status" value="1"/>
</dbReference>
<keyword evidence="3" id="KW-1003">Cell membrane</keyword>
<dbReference type="GO" id="GO:0015628">
    <property type="term" value="P:protein secretion by the type II secretion system"/>
    <property type="evidence" value="ECO:0007669"/>
    <property type="project" value="InterPro"/>
</dbReference>
<dbReference type="GO" id="GO:0005886">
    <property type="term" value="C:plasma membrane"/>
    <property type="evidence" value="ECO:0007669"/>
    <property type="project" value="UniProtKB-SubCell"/>
</dbReference>
<dbReference type="InterPro" id="IPR007812">
    <property type="entry name" value="T2SS_protein-GspL"/>
</dbReference>
<evidence type="ECO:0000256" key="10">
    <source>
        <dbReference type="SAM" id="Phobius"/>
    </source>
</evidence>
<dbReference type="AlphaFoldDB" id="A0A3B0Y115"/>
<feature type="domain" description="GspL cytoplasmic actin-ATPase-like" evidence="11">
    <location>
        <begin position="28"/>
        <end position="210"/>
    </location>
</feature>
<feature type="domain" description="GspL periplasmic" evidence="12">
    <location>
        <begin position="283"/>
        <end position="435"/>
    </location>
</feature>
<evidence type="ECO:0000256" key="6">
    <source>
        <dbReference type="ARBA" id="ARBA00022927"/>
    </source>
</evidence>
<feature type="transmembrane region" description="Helical" evidence="10">
    <location>
        <begin position="287"/>
        <end position="309"/>
    </location>
</feature>
<dbReference type="GO" id="GO:0009276">
    <property type="term" value="C:Gram-negative-bacterium-type cell wall"/>
    <property type="evidence" value="ECO:0007669"/>
    <property type="project" value="InterPro"/>
</dbReference>
<feature type="compositionally biased region" description="Polar residues" evidence="9">
    <location>
        <begin position="185"/>
        <end position="196"/>
    </location>
</feature>
<dbReference type="CDD" id="cd24017">
    <property type="entry name" value="ASKHA_T2SSL_N"/>
    <property type="match status" value="1"/>
</dbReference>
<dbReference type="GO" id="GO:0015627">
    <property type="term" value="C:type II protein secretion system complex"/>
    <property type="evidence" value="ECO:0007669"/>
    <property type="project" value="InterPro"/>
</dbReference>
<dbReference type="Pfam" id="PF12693">
    <property type="entry name" value="GspL_C"/>
    <property type="match status" value="1"/>
</dbReference>
<dbReference type="InterPro" id="IPR024230">
    <property type="entry name" value="GspL_cyto_dom"/>
</dbReference>
<organism evidence="13">
    <name type="scientific">hydrothermal vent metagenome</name>
    <dbReference type="NCBI Taxonomy" id="652676"/>
    <lineage>
        <taxon>unclassified sequences</taxon>
        <taxon>metagenomes</taxon>
        <taxon>ecological metagenomes</taxon>
    </lineage>
</organism>
<name>A0A3B0Y115_9ZZZZ</name>
<evidence type="ECO:0008006" key="14">
    <source>
        <dbReference type="Google" id="ProtNLM"/>
    </source>
</evidence>
<evidence type="ECO:0000259" key="11">
    <source>
        <dbReference type="Pfam" id="PF05134"/>
    </source>
</evidence>
<keyword evidence="5 10" id="KW-0812">Transmembrane</keyword>
<evidence type="ECO:0000256" key="7">
    <source>
        <dbReference type="ARBA" id="ARBA00022989"/>
    </source>
</evidence>
<reference evidence="13" key="1">
    <citation type="submission" date="2018-06" db="EMBL/GenBank/DDBJ databases">
        <authorList>
            <person name="Zhirakovskaya E."/>
        </authorList>
    </citation>
    <scope>NUCLEOTIDE SEQUENCE</scope>
</reference>
<keyword evidence="6" id="KW-0653">Protein transport</keyword>